<evidence type="ECO:0000313" key="1">
    <source>
        <dbReference type="EMBL" id="OOK74156.1"/>
    </source>
</evidence>
<dbReference type="Proteomes" id="UP000188532">
    <property type="component" value="Unassembled WGS sequence"/>
</dbReference>
<proteinExistence type="predicted"/>
<gene>
    <name evidence="2" type="ORF">BZL29_3920</name>
    <name evidence="1" type="ORF">BZL30_4837</name>
</gene>
<evidence type="ECO:0000313" key="3">
    <source>
        <dbReference type="Proteomes" id="UP000188532"/>
    </source>
</evidence>
<dbReference type="Proteomes" id="UP000189229">
    <property type="component" value="Unassembled WGS sequence"/>
</dbReference>
<comment type="caution">
    <text evidence="2">The sequence shown here is derived from an EMBL/GenBank/DDBJ whole genome shotgun (WGS) entry which is preliminary data.</text>
</comment>
<reference evidence="3 4" key="1">
    <citation type="submission" date="2017-02" db="EMBL/GenBank/DDBJ databases">
        <title>Complete genome sequences of Mycobacterium kansasii strains isolated from rhesus macaques.</title>
        <authorList>
            <person name="Panda A."/>
            <person name="Nagaraj S."/>
            <person name="Zhao X."/>
            <person name="Tettelin H."/>
            <person name="Detolla L.J."/>
        </authorList>
    </citation>
    <scope>NUCLEOTIDE SEQUENCE [LARGE SCALE GENOMIC DNA]</scope>
    <source>
        <strain evidence="2 3">11-3469</strain>
        <strain evidence="1 4">11-3813</strain>
    </source>
</reference>
<dbReference type="EMBL" id="MVBM01000004">
    <property type="protein sequence ID" value="OOK74156.1"/>
    <property type="molecule type" value="Genomic_DNA"/>
</dbReference>
<protein>
    <submittedName>
        <fullName evidence="2">Uncharacterized protein</fullName>
    </submittedName>
</protein>
<evidence type="ECO:0000313" key="4">
    <source>
        <dbReference type="Proteomes" id="UP000189229"/>
    </source>
</evidence>
<name>A0A1V3XDY5_MYCKA</name>
<dbReference type="EMBL" id="MVBN01000003">
    <property type="protein sequence ID" value="OOK77300.1"/>
    <property type="molecule type" value="Genomic_DNA"/>
</dbReference>
<sequence length="38" mass="4279">MSILCNVPSVVWCQMLPSSLWEGARVIVLARSALFSQW</sequence>
<dbReference type="AlphaFoldDB" id="A0A1V3XDY5"/>
<evidence type="ECO:0000313" key="2">
    <source>
        <dbReference type="EMBL" id="OOK77300.1"/>
    </source>
</evidence>
<accession>A0A1V3XDY5</accession>
<organism evidence="2 3">
    <name type="scientific">Mycobacterium kansasii</name>
    <dbReference type="NCBI Taxonomy" id="1768"/>
    <lineage>
        <taxon>Bacteria</taxon>
        <taxon>Bacillati</taxon>
        <taxon>Actinomycetota</taxon>
        <taxon>Actinomycetes</taxon>
        <taxon>Mycobacteriales</taxon>
        <taxon>Mycobacteriaceae</taxon>
        <taxon>Mycobacterium</taxon>
    </lineage>
</organism>